<dbReference type="SUPFAM" id="SSF52402">
    <property type="entry name" value="Adenine nucleotide alpha hydrolases-like"/>
    <property type="match status" value="1"/>
</dbReference>
<evidence type="ECO:0000256" key="3">
    <source>
        <dbReference type="ARBA" id="ARBA00024327"/>
    </source>
</evidence>
<organism evidence="6 7">
    <name type="scientific">Gluconacetobacter asukensis</name>
    <dbReference type="NCBI Taxonomy" id="1017181"/>
    <lineage>
        <taxon>Bacteria</taxon>
        <taxon>Pseudomonadati</taxon>
        <taxon>Pseudomonadota</taxon>
        <taxon>Alphaproteobacteria</taxon>
        <taxon>Acetobacterales</taxon>
        <taxon>Acetobacteraceae</taxon>
        <taxon>Gluconacetobacter</taxon>
    </lineage>
</organism>
<feature type="binding site" evidence="4">
    <location>
        <position position="218"/>
    </location>
    <ligand>
        <name>[4Fe-4S] cluster</name>
        <dbReference type="ChEBI" id="CHEBI:49883"/>
    </ligand>
</feature>
<reference evidence="6 7" key="1">
    <citation type="submission" date="2020-04" db="EMBL/GenBank/DDBJ databases">
        <title>Description of novel Gluconacetobacter.</title>
        <authorList>
            <person name="Sombolestani A."/>
        </authorList>
    </citation>
    <scope>NUCLEOTIDE SEQUENCE [LARGE SCALE GENOMIC DNA]</scope>
    <source>
        <strain evidence="6 7">LMG 27724</strain>
    </source>
</reference>
<keyword evidence="2 4" id="KW-0560">Oxidoreductase</keyword>
<dbReference type="GO" id="GO:0004604">
    <property type="term" value="F:phosphoadenylyl-sulfate reductase (thioredoxin) activity"/>
    <property type="evidence" value="ECO:0007669"/>
    <property type="project" value="UniProtKB-UniRule"/>
</dbReference>
<comment type="function">
    <text evidence="4">Catalyzes the formation of sulfite from adenosine 5'-phosphosulfate (APS) using thioredoxin as an electron donor.</text>
</comment>
<feature type="binding site" evidence="4">
    <location>
        <position position="137"/>
    </location>
    <ligand>
        <name>[4Fe-4S] cluster</name>
        <dbReference type="ChEBI" id="CHEBI:49883"/>
    </ligand>
</feature>
<sequence length="248" mass="26927">MHVGSPAGWLCKQPPRIWVCTVHIEPTIIHAIEAAGEDAPAILRAALTGMPHGRIGLVSSFGTESAVLLAMAAEIDPSVPVLFLETGQHFPETLAYRDQLIERLGLTGVRNISPDPAQIAARDPQGQLWAFDPDACCALRKVEPLDAAIIPFDAWITGRKRGQAATRTHLPVIEPQADGRFKINPLARWNAAELDAEMTRRDLPRHPLSHLGYRSIGCAPCTRPVAEGEDPRAGRWAGMAKTECGIHV</sequence>
<dbReference type="GO" id="GO:0005737">
    <property type="term" value="C:cytoplasm"/>
    <property type="evidence" value="ECO:0007669"/>
    <property type="project" value="UniProtKB-SubCell"/>
</dbReference>
<dbReference type="HAMAP" id="MF_00063">
    <property type="entry name" value="CysH"/>
    <property type="match status" value="1"/>
</dbReference>
<evidence type="ECO:0000256" key="4">
    <source>
        <dbReference type="HAMAP-Rule" id="MF_00063"/>
    </source>
</evidence>
<keyword evidence="4" id="KW-0479">Metal-binding</keyword>
<keyword evidence="4" id="KW-0411">Iron-sulfur</keyword>
<feature type="active site" description="Nucleophile; cysteine thiosulfonate intermediate" evidence="4">
    <location>
        <position position="244"/>
    </location>
</feature>
<comment type="cofactor">
    <cofactor evidence="4">
        <name>[4Fe-4S] cluster</name>
        <dbReference type="ChEBI" id="CHEBI:49883"/>
    </cofactor>
    <text evidence="4">Binds 1 [4Fe-4S] cluster per subunit.</text>
</comment>
<comment type="subcellular location">
    <subcellularLocation>
        <location evidence="4">Cytoplasm</location>
    </subcellularLocation>
</comment>
<comment type="catalytic activity">
    <reaction evidence="4">
        <text>[thioredoxin]-disulfide + sulfite + AMP + 2 H(+) = adenosine 5'-phosphosulfate + [thioredoxin]-dithiol</text>
        <dbReference type="Rhea" id="RHEA:21976"/>
        <dbReference type="Rhea" id="RHEA-COMP:10698"/>
        <dbReference type="Rhea" id="RHEA-COMP:10700"/>
        <dbReference type="ChEBI" id="CHEBI:15378"/>
        <dbReference type="ChEBI" id="CHEBI:17359"/>
        <dbReference type="ChEBI" id="CHEBI:29950"/>
        <dbReference type="ChEBI" id="CHEBI:50058"/>
        <dbReference type="ChEBI" id="CHEBI:58243"/>
        <dbReference type="ChEBI" id="CHEBI:456215"/>
        <dbReference type="EC" id="1.8.4.10"/>
    </reaction>
</comment>
<dbReference type="Pfam" id="PF01507">
    <property type="entry name" value="PAPS_reduct"/>
    <property type="match status" value="1"/>
</dbReference>
<feature type="binding site" evidence="4">
    <location>
        <position position="136"/>
    </location>
    <ligand>
        <name>[4Fe-4S] cluster</name>
        <dbReference type="ChEBI" id="CHEBI:49883"/>
    </ligand>
</feature>
<dbReference type="AlphaFoldDB" id="A0A7W4IXL3"/>
<dbReference type="NCBIfam" id="TIGR00434">
    <property type="entry name" value="cysH"/>
    <property type="match status" value="1"/>
</dbReference>
<dbReference type="Gene3D" id="3.40.50.620">
    <property type="entry name" value="HUPs"/>
    <property type="match status" value="1"/>
</dbReference>
<dbReference type="EMBL" id="JABEQE010000001">
    <property type="protein sequence ID" value="MBB2170902.1"/>
    <property type="molecule type" value="Genomic_DNA"/>
</dbReference>
<protein>
    <recommendedName>
        <fullName evidence="4">Adenosine 5'-phosphosulfate reductase</fullName>
        <shortName evidence="4">APS reductase</shortName>
        <ecNumber evidence="4">1.8.4.10</ecNumber>
    </recommendedName>
    <alternativeName>
        <fullName evidence="4">5'-adenylylsulfate reductase</fullName>
    </alternativeName>
    <alternativeName>
        <fullName evidence="4">Thioredoxin-dependent 5'-adenylylsulfate reductase</fullName>
    </alternativeName>
</protein>
<comment type="caution">
    <text evidence="6">The sequence shown here is derived from an EMBL/GenBank/DDBJ whole genome shotgun (WGS) entry which is preliminary data.</text>
</comment>
<evidence type="ECO:0000256" key="2">
    <source>
        <dbReference type="ARBA" id="ARBA00023002"/>
    </source>
</evidence>
<dbReference type="GO" id="GO:0051539">
    <property type="term" value="F:4 iron, 4 sulfur cluster binding"/>
    <property type="evidence" value="ECO:0007669"/>
    <property type="project" value="UniProtKB-UniRule"/>
</dbReference>
<evidence type="ECO:0000256" key="1">
    <source>
        <dbReference type="ARBA" id="ARBA00009732"/>
    </source>
</evidence>
<comment type="pathway">
    <text evidence="3 4">Sulfur metabolism; hydrogen sulfide biosynthesis; sulfite from sulfate.</text>
</comment>
<dbReference type="NCBIfam" id="NF002537">
    <property type="entry name" value="PRK02090.1"/>
    <property type="match status" value="1"/>
</dbReference>
<accession>A0A7W4IXL3</accession>
<dbReference type="GO" id="GO:0070814">
    <property type="term" value="P:hydrogen sulfide biosynthetic process"/>
    <property type="evidence" value="ECO:0007669"/>
    <property type="project" value="UniProtKB-UniRule"/>
</dbReference>
<dbReference type="InterPro" id="IPR002500">
    <property type="entry name" value="PAPS_reduct_dom"/>
</dbReference>
<dbReference type="Proteomes" id="UP000577891">
    <property type="component" value="Unassembled WGS sequence"/>
</dbReference>
<dbReference type="GO" id="GO:0019379">
    <property type="term" value="P:sulfate assimilation, phosphoadenylyl sulfate reduction by phosphoadenylyl-sulfate reductase (thioredoxin)"/>
    <property type="evidence" value="ECO:0007669"/>
    <property type="project" value="UniProtKB-UniRule"/>
</dbReference>
<evidence type="ECO:0000259" key="5">
    <source>
        <dbReference type="Pfam" id="PF01507"/>
    </source>
</evidence>
<feature type="binding site" evidence="4">
    <location>
        <position position="221"/>
    </location>
    <ligand>
        <name>[4Fe-4S] cluster</name>
        <dbReference type="ChEBI" id="CHEBI:49883"/>
    </ligand>
</feature>
<dbReference type="PIRSF" id="PIRSF000857">
    <property type="entry name" value="PAPS_reductase"/>
    <property type="match status" value="1"/>
</dbReference>
<proteinExistence type="inferred from homology"/>
<feature type="domain" description="Phosphoadenosine phosphosulphate reductase" evidence="5">
    <location>
        <begin position="57"/>
        <end position="224"/>
    </location>
</feature>
<dbReference type="PANTHER" id="PTHR46509">
    <property type="entry name" value="PHOSPHOADENOSINE PHOSPHOSULFATE REDUCTASE"/>
    <property type="match status" value="1"/>
</dbReference>
<gene>
    <name evidence="4" type="primary">cysH</name>
    <name evidence="6" type="ORF">HLH35_02010</name>
</gene>
<dbReference type="PANTHER" id="PTHR46509:SF1">
    <property type="entry name" value="PHOSPHOADENOSINE PHOSPHOSULFATE REDUCTASE"/>
    <property type="match status" value="1"/>
</dbReference>
<evidence type="ECO:0000313" key="7">
    <source>
        <dbReference type="Proteomes" id="UP000577891"/>
    </source>
</evidence>
<name>A0A7W4IXL3_9PROT</name>
<dbReference type="EC" id="1.8.4.10" evidence="4"/>
<dbReference type="InterPro" id="IPR004511">
    <property type="entry name" value="PAPS/APS_Rdtase"/>
</dbReference>
<dbReference type="GO" id="GO:0043866">
    <property type="term" value="F:adenylyl-sulfate reductase (thioredoxin) activity"/>
    <property type="evidence" value="ECO:0007669"/>
    <property type="project" value="UniProtKB-EC"/>
</dbReference>
<keyword evidence="7" id="KW-1185">Reference proteome</keyword>
<dbReference type="InterPro" id="IPR014729">
    <property type="entry name" value="Rossmann-like_a/b/a_fold"/>
</dbReference>
<keyword evidence="4" id="KW-0963">Cytoplasm</keyword>
<dbReference type="GO" id="GO:0046872">
    <property type="term" value="F:metal ion binding"/>
    <property type="evidence" value="ECO:0007669"/>
    <property type="project" value="UniProtKB-KW"/>
</dbReference>
<comment type="similarity">
    <text evidence="1 4">Belongs to the PAPS reductase family. CysH subfamily.</text>
</comment>
<evidence type="ECO:0000313" key="6">
    <source>
        <dbReference type="EMBL" id="MBB2170902.1"/>
    </source>
</evidence>
<keyword evidence="4" id="KW-0408">Iron</keyword>